<dbReference type="OrthoDB" id="5428055at2759"/>
<dbReference type="Gene3D" id="1.20.58.340">
    <property type="entry name" value="Magnesium transport protein CorA, transmembrane region"/>
    <property type="match status" value="1"/>
</dbReference>
<sequence>EYMSLIQYQLQPYFPKFAAAVSRQSPVEREQGRVAVVEFRDDGTSSTTSFHSSAELQSYLRKSLLQSPAGDAPRRRLFILEDLPCNHILALGSRLRIHPSFFAGHWDDPANPTFNHRNPFVRFSKNQFRLRYATSARVEVDNPINPNTNVYAFNSNVCRYLHVYNPKGILYDEARSHHTLSFWSSLAREDGSWDAVLLVDPALGENVRYPPSMQVVRLPRELKDENAMPKRFLFPEIDTLGELPDNCTEWSHISVQPKYYSMFDDAIGHFSGKDGTMRCDSAFDTTAFARKLVIAHLVAFIRRRYLNLLTVQKNQHALRHNYLSDFTKSCFSTWNDNYYDFIVGTCAAMKEFSREIDDNLVALGLDSRESARQWEVDGWKSVRETTRTVSKLADSFATSYLQYISIQEARVSNSNAHSLSRITVLTMLFIPLSTVASIFSMGGDFLPGERKAWVFWVAAIPVIFVLAYLY</sequence>
<dbReference type="SUPFAM" id="SSF144083">
    <property type="entry name" value="Magnesium transport protein CorA, transmembrane region"/>
    <property type="match status" value="1"/>
</dbReference>
<dbReference type="InterPro" id="IPR002523">
    <property type="entry name" value="MgTranspt_CorA/ZnTranspt_ZntB"/>
</dbReference>
<evidence type="ECO:0000313" key="6">
    <source>
        <dbReference type="EMBL" id="KAF2109778.1"/>
    </source>
</evidence>
<feature type="non-terminal residue" evidence="6">
    <location>
        <position position="470"/>
    </location>
</feature>
<evidence type="ECO:0000256" key="3">
    <source>
        <dbReference type="ARBA" id="ARBA00022989"/>
    </source>
</evidence>
<name>A0A6A5YUM4_9PLEO</name>
<evidence type="ECO:0000256" key="5">
    <source>
        <dbReference type="SAM" id="Phobius"/>
    </source>
</evidence>
<reference evidence="6" key="1">
    <citation type="journal article" date="2020" name="Stud. Mycol.">
        <title>101 Dothideomycetes genomes: a test case for predicting lifestyles and emergence of pathogens.</title>
        <authorList>
            <person name="Haridas S."/>
            <person name="Albert R."/>
            <person name="Binder M."/>
            <person name="Bloem J."/>
            <person name="Labutti K."/>
            <person name="Salamov A."/>
            <person name="Andreopoulos B."/>
            <person name="Baker S."/>
            <person name="Barry K."/>
            <person name="Bills G."/>
            <person name="Bluhm B."/>
            <person name="Cannon C."/>
            <person name="Castanera R."/>
            <person name="Culley D."/>
            <person name="Daum C."/>
            <person name="Ezra D."/>
            <person name="Gonzalez J."/>
            <person name="Henrissat B."/>
            <person name="Kuo A."/>
            <person name="Liang C."/>
            <person name="Lipzen A."/>
            <person name="Lutzoni F."/>
            <person name="Magnuson J."/>
            <person name="Mondo S."/>
            <person name="Nolan M."/>
            <person name="Ohm R."/>
            <person name="Pangilinan J."/>
            <person name="Park H.-J."/>
            <person name="Ramirez L."/>
            <person name="Alfaro M."/>
            <person name="Sun H."/>
            <person name="Tritt A."/>
            <person name="Yoshinaga Y."/>
            <person name="Zwiers L.-H."/>
            <person name="Turgeon B."/>
            <person name="Goodwin S."/>
            <person name="Spatafora J."/>
            <person name="Crous P."/>
            <person name="Grigoriev I."/>
        </authorList>
    </citation>
    <scope>NUCLEOTIDE SEQUENCE</scope>
    <source>
        <strain evidence="6">CBS 627.86</strain>
    </source>
</reference>
<evidence type="ECO:0000256" key="1">
    <source>
        <dbReference type="ARBA" id="ARBA00004141"/>
    </source>
</evidence>
<protein>
    <recommendedName>
        <fullName evidence="8">Cora-like Mg2+ transporter protein-domain-containing protein</fullName>
    </recommendedName>
</protein>
<keyword evidence="7" id="KW-1185">Reference proteome</keyword>
<organism evidence="6 7">
    <name type="scientific">Lophiotrema nucula</name>
    <dbReference type="NCBI Taxonomy" id="690887"/>
    <lineage>
        <taxon>Eukaryota</taxon>
        <taxon>Fungi</taxon>
        <taxon>Dikarya</taxon>
        <taxon>Ascomycota</taxon>
        <taxon>Pezizomycotina</taxon>
        <taxon>Dothideomycetes</taxon>
        <taxon>Pleosporomycetidae</taxon>
        <taxon>Pleosporales</taxon>
        <taxon>Lophiotremataceae</taxon>
        <taxon>Lophiotrema</taxon>
    </lineage>
</organism>
<dbReference type="Proteomes" id="UP000799770">
    <property type="component" value="Unassembled WGS sequence"/>
</dbReference>
<keyword evidence="2 5" id="KW-0812">Transmembrane</keyword>
<accession>A0A6A5YUM4</accession>
<comment type="subcellular location">
    <subcellularLocation>
        <location evidence="1">Membrane</location>
        <topology evidence="1">Multi-pass membrane protein</topology>
    </subcellularLocation>
</comment>
<feature type="transmembrane region" description="Helical" evidence="5">
    <location>
        <begin position="422"/>
        <end position="440"/>
    </location>
</feature>
<feature type="non-terminal residue" evidence="6">
    <location>
        <position position="1"/>
    </location>
</feature>
<dbReference type="GO" id="GO:0016020">
    <property type="term" value="C:membrane"/>
    <property type="evidence" value="ECO:0007669"/>
    <property type="project" value="UniProtKB-SubCell"/>
</dbReference>
<feature type="transmembrane region" description="Helical" evidence="5">
    <location>
        <begin position="452"/>
        <end position="469"/>
    </location>
</feature>
<evidence type="ECO:0000313" key="7">
    <source>
        <dbReference type="Proteomes" id="UP000799770"/>
    </source>
</evidence>
<evidence type="ECO:0000256" key="2">
    <source>
        <dbReference type="ARBA" id="ARBA00022692"/>
    </source>
</evidence>
<evidence type="ECO:0008006" key="8">
    <source>
        <dbReference type="Google" id="ProtNLM"/>
    </source>
</evidence>
<dbReference type="Pfam" id="PF01544">
    <property type="entry name" value="CorA"/>
    <property type="match status" value="1"/>
</dbReference>
<dbReference type="EMBL" id="ML977341">
    <property type="protein sequence ID" value="KAF2109778.1"/>
    <property type="molecule type" value="Genomic_DNA"/>
</dbReference>
<dbReference type="InterPro" id="IPR045863">
    <property type="entry name" value="CorA_TM1_TM2"/>
</dbReference>
<proteinExistence type="predicted"/>
<keyword evidence="3 5" id="KW-1133">Transmembrane helix</keyword>
<keyword evidence="4 5" id="KW-0472">Membrane</keyword>
<dbReference type="GO" id="GO:0046873">
    <property type="term" value="F:metal ion transmembrane transporter activity"/>
    <property type="evidence" value="ECO:0007669"/>
    <property type="project" value="InterPro"/>
</dbReference>
<evidence type="ECO:0000256" key="4">
    <source>
        <dbReference type="ARBA" id="ARBA00023136"/>
    </source>
</evidence>
<dbReference type="AlphaFoldDB" id="A0A6A5YUM4"/>
<gene>
    <name evidence="6" type="ORF">BDV96DRAFT_452151</name>
</gene>